<evidence type="ECO:0000313" key="2">
    <source>
        <dbReference type="EMBL" id="AOZ69534.1"/>
    </source>
</evidence>
<name>A0A1D9MCC7_9RHOB</name>
<sequence length="63" mass="7421">MNLMWLVRMARWVRHPPSMRQLYIVLTVVAVVVVIVTLDWAGLWPDWAQMERPRGTLSVPHLK</sequence>
<dbReference type="AlphaFoldDB" id="A0A1D9MCC7"/>
<protein>
    <submittedName>
        <fullName evidence="2">Uncharacterized protein</fullName>
    </submittedName>
</protein>
<evidence type="ECO:0000313" key="3">
    <source>
        <dbReference type="Proteomes" id="UP000176562"/>
    </source>
</evidence>
<keyword evidence="1" id="KW-0812">Transmembrane</keyword>
<reference evidence="2 3" key="1">
    <citation type="submission" date="2016-10" db="EMBL/GenBank/DDBJ databases">
        <title>Rhodobacter sp. LPB0142, isolated from sea water.</title>
        <authorList>
            <person name="Kim E."/>
            <person name="Yi H."/>
        </authorList>
    </citation>
    <scope>NUCLEOTIDE SEQUENCE [LARGE SCALE GENOMIC DNA]</scope>
    <source>
        <strain evidence="2 3">LPB0142</strain>
    </source>
</reference>
<organism evidence="2 3">
    <name type="scientific">Rhodobacter xanthinilyticus</name>
    <dbReference type="NCBI Taxonomy" id="1850250"/>
    <lineage>
        <taxon>Bacteria</taxon>
        <taxon>Pseudomonadati</taxon>
        <taxon>Pseudomonadota</taxon>
        <taxon>Alphaproteobacteria</taxon>
        <taxon>Rhodobacterales</taxon>
        <taxon>Rhodobacter group</taxon>
        <taxon>Rhodobacter</taxon>
    </lineage>
</organism>
<dbReference type="KEGG" id="rhp:LPB142_09590"/>
<dbReference type="EMBL" id="CP017781">
    <property type="protein sequence ID" value="AOZ69534.1"/>
    <property type="molecule type" value="Genomic_DNA"/>
</dbReference>
<proteinExistence type="predicted"/>
<evidence type="ECO:0000256" key="1">
    <source>
        <dbReference type="SAM" id="Phobius"/>
    </source>
</evidence>
<keyword evidence="3" id="KW-1185">Reference proteome</keyword>
<dbReference type="STRING" id="1850250.LPB142_09590"/>
<dbReference type="Proteomes" id="UP000176562">
    <property type="component" value="Chromosome"/>
</dbReference>
<keyword evidence="1" id="KW-1133">Transmembrane helix</keyword>
<gene>
    <name evidence="2" type="ORF">LPB142_09590</name>
</gene>
<dbReference type="RefSeq" id="WP_068766919.1">
    <property type="nucleotide sequence ID" value="NZ_CP017781.1"/>
</dbReference>
<accession>A0A1D9MCC7</accession>
<keyword evidence="1" id="KW-0472">Membrane</keyword>
<feature type="transmembrane region" description="Helical" evidence="1">
    <location>
        <begin position="21"/>
        <end position="43"/>
    </location>
</feature>